<evidence type="ECO:0000313" key="2">
    <source>
        <dbReference type="EMBL" id="MDI9233118.1"/>
    </source>
</evidence>
<dbReference type="InterPro" id="IPR042186">
    <property type="entry name" value="FimD_plug_dom"/>
</dbReference>
<dbReference type="Pfam" id="PF00577">
    <property type="entry name" value="Usher"/>
    <property type="match status" value="1"/>
</dbReference>
<gene>
    <name evidence="2" type="ORF">QLQ16_04625</name>
</gene>
<dbReference type="PANTHER" id="PTHR30451">
    <property type="entry name" value="OUTER MEMBRANE USHER PROTEIN"/>
    <property type="match status" value="1"/>
</dbReference>
<dbReference type="Gene3D" id="2.60.40.3110">
    <property type="match status" value="1"/>
</dbReference>
<dbReference type="PANTHER" id="PTHR30451:SF5">
    <property type="entry name" value="SLR0019 PROTEIN"/>
    <property type="match status" value="1"/>
</dbReference>
<feature type="signal peptide" evidence="1">
    <location>
        <begin position="1"/>
        <end position="22"/>
    </location>
</feature>
<dbReference type="Proteomes" id="UP001431902">
    <property type="component" value="Unassembled WGS sequence"/>
</dbReference>
<feature type="chain" id="PRO_5047373713" evidence="1">
    <location>
        <begin position="23"/>
        <end position="861"/>
    </location>
</feature>
<name>A0ABT6X538_9BURK</name>
<dbReference type="Gene3D" id="2.60.40.2610">
    <property type="entry name" value="Outer membrane usher protein FimD, plug domain"/>
    <property type="match status" value="1"/>
</dbReference>
<dbReference type="EMBL" id="JASGBH010000003">
    <property type="protein sequence ID" value="MDI9233118.1"/>
    <property type="molecule type" value="Genomic_DNA"/>
</dbReference>
<reference evidence="2" key="1">
    <citation type="submission" date="2023-05" db="EMBL/GenBank/DDBJ databases">
        <title>Limnohabitans sp. strain HM2-2 Genome sequencing and assembly.</title>
        <authorList>
            <person name="Jung Y."/>
        </authorList>
    </citation>
    <scope>NUCLEOTIDE SEQUENCE</scope>
    <source>
        <strain evidence="2">HM2-2</strain>
    </source>
</reference>
<dbReference type="RefSeq" id="WP_283223524.1">
    <property type="nucleotide sequence ID" value="NZ_JASGBH010000003.1"/>
</dbReference>
<keyword evidence="3" id="KW-1185">Reference proteome</keyword>
<dbReference type="InterPro" id="IPR000015">
    <property type="entry name" value="Fimb_usher"/>
</dbReference>
<accession>A0ABT6X538</accession>
<evidence type="ECO:0000313" key="3">
    <source>
        <dbReference type="Proteomes" id="UP001431902"/>
    </source>
</evidence>
<keyword evidence="1" id="KW-0732">Signal</keyword>
<protein>
    <submittedName>
        <fullName evidence="2">Fimbria/pilus outer membrane usher protein</fullName>
    </submittedName>
</protein>
<comment type="caution">
    <text evidence="2">The sequence shown here is derived from an EMBL/GenBank/DDBJ whole genome shotgun (WGS) entry which is preliminary data.</text>
</comment>
<sequence>MSPIAITIASSMVMAMPLWAQAPEGAGTPQTFEQIFGQRKARTVKKLAIPLWLDNQEKNLIDAELTGQDVRIGRKALQDALSDILASEVQEKLSAITAQWLTPGDLKPLELTATYDPGRIAVLIEIPMSLRRTVDLSLNRRRQSTPETRRETVYTPLPWSWIINTRWTHSQSQSTLNTPATDDVLFADSAVYMPVTTGAWVGEHTGYQRFTKQNLSGQDGGWVAQSTRLLRDWPAQQIRLNIGDLSTSAAYGMNPQELTGISITRQWSLNPRNPVQALPTHSLSLPAGAAIDVEVNGFITSSVRLGPGNYKISDIPLFSGANDVVLRIVEPGGKTQLYDLKYFFDAALLKPGLTDWNLALGELHTLNTTSTPPLIASGMLTRGLTDTLTAGMGFQLQTRSPRPALLWQIHGTWASPWGTWSQRWSQSQHPWGSAWANTLQWGWSPQAGKSSNQGLAGSVQWTQAQKGYAPLDAQTSPPARQEIGARVNFQLPQKWSGTWSWLHNRQNKQTQQVMGWATRKQLSQTWALDMSLQQQKIPAEVAQNAQIPSRSYNFYIGLRYRAPTPPNATIQWQAKSQITQTSGQDSRWQQDWTGQGTTHWTGGDAQWQAHAQYTQQGPQKQTMLQGEMLTGRYHLGTSYSQASRAGPTMDSPQRESTYWESTLSSAFIFSPHGMHISAPIADAAALFIPRKGYENLKLYVDPQQQTSAASADRWGMPVLANLMSYNPRQLQLDIDPLPPGLQIGNAVPLVDPGYRSVVAIPIGTDANTQIKGSLKTKDGQAMGLTAIRVLRLANDDGDNTIELFTNRKGQFTSPPLRPGNYTMVIPGENAILHRWHIAPDESGIKDLGTVQWLNAPPTTAP</sequence>
<proteinExistence type="predicted"/>
<organism evidence="2 3">
    <name type="scientific">Limnohabitans lacus</name>
    <dbReference type="NCBI Taxonomy" id="3045173"/>
    <lineage>
        <taxon>Bacteria</taxon>
        <taxon>Pseudomonadati</taxon>
        <taxon>Pseudomonadota</taxon>
        <taxon>Betaproteobacteria</taxon>
        <taxon>Burkholderiales</taxon>
        <taxon>Comamonadaceae</taxon>
        <taxon>Limnohabitans</taxon>
    </lineage>
</organism>
<evidence type="ECO:0000256" key="1">
    <source>
        <dbReference type="SAM" id="SignalP"/>
    </source>
</evidence>